<dbReference type="AlphaFoldDB" id="A0A9N8ZAQ8"/>
<proteinExistence type="predicted"/>
<evidence type="ECO:0000256" key="2">
    <source>
        <dbReference type="SAM" id="SignalP"/>
    </source>
</evidence>
<name>A0A9N8ZAQ8_9GLOM</name>
<protein>
    <submittedName>
        <fullName evidence="3">11696_t:CDS:1</fullName>
    </submittedName>
</protein>
<feature type="compositionally biased region" description="Basic and acidic residues" evidence="1">
    <location>
        <begin position="118"/>
        <end position="131"/>
    </location>
</feature>
<accession>A0A9N8ZAQ8</accession>
<sequence length="147" mass="16279">MQSSLKFACSLFLILIIILINSPPSSSTLSATPSTPGCPLSTKCPYYSSLISHSPLPSIDWSNSDCPLKDKCPYFEKLRKEFDENNGVVGDRCPYLSKCPHANDKEKTPGDVNKCPHFKHDGAEGHGDVTKCPHLKKKKEEEARDEL</sequence>
<feature type="region of interest" description="Disordered" evidence="1">
    <location>
        <begin position="118"/>
        <end position="147"/>
    </location>
</feature>
<keyword evidence="4" id="KW-1185">Reference proteome</keyword>
<dbReference type="OrthoDB" id="2136319at2759"/>
<comment type="caution">
    <text evidence="3">The sequence shown here is derived from an EMBL/GenBank/DDBJ whole genome shotgun (WGS) entry which is preliminary data.</text>
</comment>
<feature type="chain" id="PRO_5040351585" evidence="2">
    <location>
        <begin position="28"/>
        <end position="147"/>
    </location>
</feature>
<evidence type="ECO:0000256" key="1">
    <source>
        <dbReference type="SAM" id="MobiDB-lite"/>
    </source>
</evidence>
<reference evidence="3" key="1">
    <citation type="submission" date="2021-06" db="EMBL/GenBank/DDBJ databases">
        <authorList>
            <person name="Kallberg Y."/>
            <person name="Tangrot J."/>
            <person name="Rosling A."/>
        </authorList>
    </citation>
    <scope>NUCLEOTIDE SEQUENCE</scope>
    <source>
        <strain evidence="3">BR232B</strain>
    </source>
</reference>
<organism evidence="3 4">
    <name type="scientific">Paraglomus brasilianum</name>
    <dbReference type="NCBI Taxonomy" id="144538"/>
    <lineage>
        <taxon>Eukaryota</taxon>
        <taxon>Fungi</taxon>
        <taxon>Fungi incertae sedis</taxon>
        <taxon>Mucoromycota</taxon>
        <taxon>Glomeromycotina</taxon>
        <taxon>Glomeromycetes</taxon>
        <taxon>Paraglomerales</taxon>
        <taxon>Paraglomeraceae</taxon>
        <taxon>Paraglomus</taxon>
    </lineage>
</organism>
<dbReference type="Proteomes" id="UP000789739">
    <property type="component" value="Unassembled WGS sequence"/>
</dbReference>
<evidence type="ECO:0000313" key="3">
    <source>
        <dbReference type="EMBL" id="CAG8484904.1"/>
    </source>
</evidence>
<feature type="signal peptide" evidence="2">
    <location>
        <begin position="1"/>
        <end position="27"/>
    </location>
</feature>
<feature type="compositionally biased region" description="Basic and acidic residues" evidence="1">
    <location>
        <begin position="138"/>
        <end position="147"/>
    </location>
</feature>
<keyword evidence="2" id="KW-0732">Signal</keyword>
<gene>
    <name evidence="3" type="ORF">PBRASI_LOCUS1779</name>
</gene>
<dbReference type="EMBL" id="CAJVPI010000124">
    <property type="protein sequence ID" value="CAG8484904.1"/>
    <property type="molecule type" value="Genomic_DNA"/>
</dbReference>
<evidence type="ECO:0000313" key="4">
    <source>
        <dbReference type="Proteomes" id="UP000789739"/>
    </source>
</evidence>